<dbReference type="PANTHER" id="PTHR42791:SF5">
    <property type="entry name" value="HYPOTHETICAL ACETYLTRANSFERASE (EUROFUNG)"/>
    <property type="match status" value="1"/>
</dbReference>
<dbReference type="InterPro" id="IPR052523">
    <property type="entry name" value="Trichothecene_AcTrans"/>
</dbReference>
<dbReference type="Proteomes" id="UP001338125">
    <property type="component" value="Unassembled WGS sequence"/>
</dbReference>
<dbReference type="Gene3D" id="3.40.630.30">
    <property type="match status" value="1"/>
</dbReference>
<sequence length="214" mass="24619">MPFKLLEVDPAADFDELIECDAREEALKASTKDQLEWHAADPTGYWQKVVNDGGKIVAGALWKIYTTNPFEKPDEHEEAYWYPEGGQRDYVTTALGMFDGPRGKMGRRPHIFLNVIFTHPDYRRQGAADLIMDWGIKKADDMGLEMWLNATVYGVPLYEKHGFVVVEENHVHPIKENPDEEWKKAEEALTPITVWAMWRPIGGKYEQGTPKPWE</sequence>
<feature type="domain" description="N-acetyltransferase" evidence="1">
    <location>
        <begin position="3"/>
        <end position="186"/>
    </location>
</feature>
<keyword evidence="3" id="KW-1185">Reference proteome</keyword>
<accession>A0ABR0SX85</accession>
<dbReference type="SUPFAM" id="SSF55729">
    <property type="entry name" value="Acyl-CoA N-acyltransferases (Nat)"/>
    <property type="match status" value="1"/>
</dbReference>
<protein>
    <recommendedName>
        <fullName evidence="1">N-acetyltransferase domain-containing protein</fullName>
    </recommendedName>
</protein>
<dbReference type="CDD" id="cd04301">
    <property type="entry name" value="NAT_SF"/>
    <property type="match status" value="1"/>
</dbReference>
<evidence type="ECO:0000259" key="1">
    <source>
        <dbReference type="PROSITE" id="PS51186"/>
    </source>
</evidence>
<dbReference type="PROSITE" id="PS51186">
    <property type="entry name" value="GNAT"/>
    <property type="match status" value="1"/>
</dbReference>
<dbReference type="InterPro" id="IPR000182">
    <property type="entry name" value="GNAT_dom"/>
</dbReference>
<reference evidence="2 3" key="1">
    <citation type="submission" date="2024-01" db="EMBL/GenBank/DDBJ databases">
        <title>Complete genome of Cladobotryum mycophilum ATHUM6906.</title>
        <authorList>
            <person name="Christinaki A.C."/>
            <person name="Myridakis A.I."/>
            <person name="Kouvelis V.N."/>
        </authorList>
    </citation>
    <scope>NUCLEOTIDE SEQUENCE [LARGE SCALE GENOMIC DNA]</scope>
    <source>
        <strain evidence="2 3">ATHUM6906</strain>
    </source>
</reference>
<name>A0ABR0SX85_9HYPO</name>
<evidence type="ECO:0000313" key="2">
    <source>
        <dbReference type="EMBL" id="KAK5996391.1"/>
    </source>
</evidence>
<evidence type="ECO:0000313" key="3">
    <source>
        <dbReference type="Proteomes" id="UP001338125"/>
    </source>
</evidence>
<gene>
    <name evidence="2" type="ORF">PT974_01725</name>
</gene>
<dbReference type="PANTHER" id="PTHR42791">
    <property type="entry name" value="GNAT FAMILY ACETYLTRANSFERASE"/>
    <property type="match status" value="1"/>
</dbReference>
<organism evidence="2 3">
    <name type="scientific">Cladobotryum mycophilum</name>
    <dbReference type="NCBI Taxonomy" id="491253"/>
    <lineage>
        <taxon>Eukaryota</taxon>
        <taxon>Fungi</taxon>
        <taxon>Dikarya</taxon>
        <taxon>Ascomycota</taxon>
        <taxon>Pezizomycotina</taxon>
        <taxon>Sordariomycetes</taxon>
        <taxon>Hypocreomycetidae</taxon>
        <taxon>Hypocreales</taxon>
        <taxon>Hypocreaceae</taxon>
        <taxon>Cladobotryum</taxon>
    </lineage>
</organism>
<dbReference type="InterPro" id="IPR016181">
    <property type="entry name" value="Acyl_CoA_acyltransferase"/>
</dbReference>
<dbReference type="Pfam" id="PF00583">
    <property type="entry name" value="Acetyltransf_1"/>
    <property type="match status" value="1"/>
</dbReference>
<dbReference type="EMBL" id="JAVFKD010000002">
    <property type="protein sequence ID" value="KAK5996391.1"/>
    <property type="molecule type" value="Genomic_DNA"/>
</dbReference>
<comment type="caution">
    <text evidence="2">The sequence shown here is derived from an EMBL/GenBank/DDBJ whole genome shotgun (WGS) entry which is preliminary data.</text>
</comment>
<proteinExistence type="predicted"/>